<proteinExistence type="predicted"/>
<feature type="non-terminal residue" evidence="1">
    <location>
        <position position="81"/>
    </location>
</feature>
<gene>
    <name evidence="1" type="ORF">MNBD_DELTA03-1113</name>
</gene>
<reference evidence="1" key="1">
    <citation type="submission" date="2018-06" db="EMBL/GenBank/DDBJ databases">
        <authorList>
            <person name="Zhirakovskaya E."/>
        </authorList>
    </citation>
    <scope>NUCLEOTIDE SEQUENCE</scope>
</reference>
<accession>A0A3B0UZX4</accession>
<dbReference type="EMBL" id="UOEX01000095">
    <property type="protein sequence ID" value="VAW34180.1"/>
    <property type="molecule type" value="Genomic_DNA"/>
</dbReference>
<dbReference type="AlphaFoldDB" id="A0A3B0UZX4"/>
<protein>
    <submittedName>
        <fullName evidence="1">Uncharacterized protein</fullName>
    </submittedName>
</protein>
<organism evidence="1">
    <name type="scientific">hydrothermal vent metagenome</name>
    <dbReference type="NCBI Taxonomy" id="652676"/>
    <lineage>
        <taxon>unclassified sequences</taxon>
        <taxon>metagenomes</taxon>
        <taxon>ecological metagenomes</taxon>
    </lineage>
</organism>
<evidence type="ECO:0000313" key="1">
    <source>
        <dbReference type="EMBL" id="VAW34180.1"/>
    </source>
</evidence>
<name>A0A3B0UZX4_9ZZZZ</name>
<sequence length="81" mass="9301">MSYEMPCWKIMACPESRPCAAREIQDRPCWDVARDYKRLQHKLGVCEDCLVYILKNQPSGLNRAEITAIFDRRSPSAAPCP</sequence>